<comment type="subcellular location">
    <subcellularLocation>
        <location evidence="1">Nucleus</location>
    </subcellularLocation>
</comment>
<accession>A0AAD9D7Y2</accession>
<dbReference type="InterPro" id="IPR026541">
    <property type="entry name" value="MRG_dom"/>
</dbReference>
<dbReference type="Gene3D" id="1.10.274.30">
    <property type="entry name" value="MRG domain"/>
    <property type="match status" value="1"/>
</dbReference>
<feature type="domain" description="MRG" evidence="8">
    <location>
        <begin position="235"/>
        <end position="430"/>
    </location>
</feature>
<keyword evidence="4" id="KW-0804">Transcription</keyword>
<dbReference type="InterPro" id="IPR008676">
    <property type="entry name" value="MRG"/>
</dbReference>
<dbReference type="Pfam" id="PF05712">
    <property type="entry name" value="MRG"/>
    <property type="match status" value="1"/>
</dbReference>
<gene>
    <name evidence="10" type="ORF">QTG54_013169</name>
</gene>
<dbReference type="GO" id="GO:0006325">
    <property type="term" value="P:chromatin organization"/>
    <property type="evidence" value="ECO:0007669"/>
    <property type="project" value="UniProtKB-KW"/>
</dbReference>
<dbReference type="GO" id="GO:0005634">
    <property type="term" value="C:nucleus"/>
    <property type="evidence" value="ECO:0007669"/>
    <property type="project" value="UniProtKB-SubCell"/>
</dbReference>
<evidence type="ECO:0000256" key="3">
    <source>
        <dbReference type="ARBA" id="ARBA00023015"/>
    </source>
</evidence>
<evidence type="ECO:0000256" key="2">
    <source>
        <dbReference type="ARBA" id="ARBA00022853"/>
    </source>
</evidence>
<keyword evidence="2" id="KW-0156">Chromatin regulator</keyword>
<keyword evidence="7" id="KW-0812">Transmembrane</keyword>
<dbReference type="EMBL" id="JATAAI010000030">
    <property type="protein sequence ID" value="KAK1736033.1"/>
    <property type="molecule type" value="Genomic_DNA"/>
</dbReference>
<evidence type="ECO:0000256" key="5">
    <source>
        <dbReference type="ARBA" id="ARBA00023242"/>
    </source>
</evidence>
<evidence type="ECO:0000259" key="9">
    <source>
        <dbReference type="Pfam" id="PF22732"/>
    </source>
</evidence>
<dbReference type="Pfam" id="PF22732">
    <property type="entry name" value="MSL3_chromo-like"/>
    <property type="match status" value="1"/>
</dbReference>
<name>A0AAD9D7Y2_9STRA</name>
<dbReference type="Proteomes" id="UP001224775">
    <property type="component" value="Unassembled WGS sequence"/>
</dbReference>
<keyword evidence="7" id="KW-0472">Membrane</keyword>
<evidence type="ECO:0000259" key="8">
    <source>
        <dbReference type="Pfam" id="PF05712"/>
    </source>
</evidence>
<dbReference type="PANTHER" id="PTHR10880">
    <property type="entry name" value="MORTALITY FACTOR 4-LIKE PROTEIN"/>
    <property type="match status" value="1"/>
</dbReference>
<evidence type="ECO:0000313" key="10">
    <source>
        <dbReference type="EMBL" id="KAK1736033.1"/>
    </source>
</evidence>
<dbReference type="InterPro" id="IPR053820">
    <property type="entry name" value="MSL3_chromo-like"/>
</dbReference>
<dbReference type="GO" id="GO:0000123">
    <property type="term" value="C:histone acetyltransferase complex"/>
    <property type="evidence" value="ECO:0007669"/>
    <property type="project" value="TreeGrafter"/>
</dbReference>
<keyword evidence="3" id="KW-0805">Transcription regulation</keyword>
<evidence type="ECO:0000256" key="4">
    <source>
        <dbReference type="ARBA" id="ARBA00023163"/>
    </source>
</evidence>
<protein>
    <submittedName>
        <fullName evidence="10">MRG family protein</fullName>
    </submittedName>
</protein>
<dbReference type="GO" id="GO:0006355">
    <property type="term" value="P:regulation of DNA-templated transcription"/>
    <property type="evidence" value="ECO:0007669"/>
    <property type="project" value="InterPro"/>
</dbReference>
<dbReference type="InterPro" id="IPR016197">
    <property type="entry name" value="Chromo-like_dom_sf"/>
</dbReference>
<dbReference type="PANTHER" id="PTHR10880:SF15">
    <property type="entry name" value="MSL COMPLEX SUBUNIT 3"/>
    <property type="match status" value="1"/>
</dbReference>
<dbReference type="InterPro" id="IPR038217">
    <property type="entry name" value="MRG_C_sf"/>
</dbReference>
<comment type="caution">
    <text evidence="10">The sequence shown here is derived from an EMBL/GenBank/DDBJ whole genome shotgun (WGS) entry which is preliminary data.</text>
</comment>
<feature type="region of interest" description="Disordered" evidence="6">
    <location>
        <begin position="138"/>
        <end position="178"/>
    </location>
</feature>
<dbReference type="Gene3D" id="2.30.30.140">
    <property type="match status" value="1"/>
</dbReference>
<evidence type="ECO:0000313" key="11">
    <source>
        <dbReference type="Proteomes" id="UP001224775"/>
    </source>
</evidence>
<keyword evidence="7" id="KW-1133">Transmembrane helix</keyword>
<evidence type="ECO:0000256" key="7">
    <source>
        <dbReference type="SAM" id="Phobius"/>
    </source>
</evidence>
<feature type="compositionally biased region" description="Polar residues" evidence="6">
    <location>
        <begin position="1"/>
        <end position="11"/>
    </location>
</feature>
<dbReference type="AlphaFoldDB" id="A0AAD9D7Y2"/>
<proteinExistence type="predicted"/>
<evidence type="ECO:0000256" key="6">
    <source>
        <dbReference type="SAM" id="MobiDB-lite"/>
    </source>
</evidence>
<keyword evidence="5" id="KW-0539">Nucleus</keyword>
<feature type="region of interest" description="Disordered" evidence="6">
    <location>
        <begin position="1"/>
        <end position="22"/>
    </location>
</feature>
<evidence type="ECO:0000256" key="1">
    <source>
        <dbReference type="ARBA" id="ARBA00004123"/>
    </source>
</evidence>
<dbReference type="SUPFAM" id="SSF54160">
    <property type="entry name" value="Chromo domain-like"/>
    <property type="match status" value="1"/>
</dbReference>
<reference evidence="10" key="1">
    <citation type="submission" date="2023-06" db="EMBL/GenBank/DDBJ databases">
        <title>Survivors Of The Sea: Transcriptome response of Skeletonema marinoi to long-term dormancy.</title>
        <authorList>
            <person name="Pinder M.I.M."/>
            <person name="Kourtchenko O."/>
            <person name="Robertson E.K."/>
            <person name="Larsson T."/>
            <person name="Maumus F."/>
            <person name="Osuna-Cruz C.M."/>
            <person name="Vancaester E."/>
            <person name="Stenow R."/>
            <person name="Vandepoele K."/>
            <person name="Ploug H."/>
            <person name="Bruchert V."/>
            <person name="Godhe A."/>
            <person name="Topel M."/>
        </authorList>
    </citation>
    <scope>NUCLEOTIDE SEQUENCE</scope>
    <source>
        <strain evidence="10">R05AC</strain>
    </source>
</reference>
<organism evidence="10 11">
    <name type="scientific">Skeletonema marinoi</name>
    <dbReference type="NCBI Taxonomy" id="267567"/>
    <lineage>
        <taxon>Eukaryota</taxon>
        <taxon>Sar</taxon>
        <taxon>Stramenopiles</taxon>
        <taxon>Ochrophyta</taxon>
        <taxon>Bacillariophyta</taxon>
        <taxon>Coscinodiscophyceae</taxon>
        <taxon>Thalassiosirophycidae</taxon>
        <taxon>Thalassiosirales</taxon>
        <taxon>Skeletonemataceae</taxon>
        <taxon>Skeletonema</taxon>
        <taxon>Skeletonema marinoi-dohrnii complex</taxon>
    </lineage>
</organism>
<feature type="transmembrane region" description="Helical" evidence="7">
    <location>
        <begin position="312"/>
        <end position="331"/>
    </location>
</feature>
<dbReference type="PROSITE" id="PS51640">
    <property type="entry name" value="MRG"/>
    <property type="match status" value="1"/>
</dbReference>
<sequence length="436" mass="49525">MADTAATNDLPQESGEEAADYSGPKYHAQQKVLCIDTNNNTSDDAFAPLYEAVIRKSELKYIDPTTQKILPNRKRGRGRGRVGAATVDALDQNTNDLGTGLLQEWCHHVHFNGWNSRWDRWVTERDIFENTIENRKRLSENSGKVARSQPKQKEETKKRKREAATTADNDAESSSSPLNRNLQLITRACELPFTLQTVLCDDRDNIAVKVHPPPILSASCSSKQQQRRNNKKAITMLHVIPAPTSIVDLMGQYVQAKKQEDLETFANYHRRLQRDLSGNSSCSDGGVGEESSMDVILTKEDLKMNKKKRKEFALSILALVDASLPLFLLYAEERDQFTKLMAQFAKEDDKQSDNDHQTPKRQPSHLYPAEYLLRLFVKIPYLLSEFDLKKNNPASILLADEKTQDFARFLSELIVFIQTRVDECFAGNYQALEVDD</sequence>
<keyword evidence="11" id="KW-1185">Reference proteome</keyword>
<feature type="domain" description="MSL3 chromodomain-like" evidence="9">
    <location>
        <begin position="107"/>
        <end position="136"/>
    </location>
</feature>